<evidence type="ECO:0000313" key="1">
    <source>
        <dbReference type="EMBL" id="PGG95077.1"/>
    </source>
</evidence>
<gene>
    <name evidence="1" type="ORF">AJ79_10281</name>
</gene>
<dbReference type="AlphaFoldDB" id="A0A2B7WEV8"/>
<dbReference type="EMBL" id="PDNB01000417">
    <property type="protein sequence ID" value="PGG95077.1"/>
    <property type="molecule type" value="Genomic_DNA"/>
</dbReference>
<accession>A0A2B7WEV8</accession>
<keyword evidence="2" id="KW-1185">Reference proteome</keyword>
<reference evidence="1 2" key="1">
    <citation type="submission" date="2017-10" db="EMBL/GenBank/DDBJ databases">
        <title>Comparative genomics in systemic dimorphic fungi from Ajellomycetaceae.</title>
        <authorList>
            <person name="Munoz J.F."/>
            <person name="Mcewen J.G."/>
            <person name="Clay O.K."/>
            <person name="Cuomo C.A."/>
        </authorList>
    </citation>
    <scope>NUCLEOTIDE SEQUENCE [LARGE SCALE GENOMIC DNA]</scope>
    <source>
        <strain evidence="1 2">UAMH5409</strain>
    </source>
</reference>
<organism evidence="1 2">
    <name type="scientific">Helicocarpus griseus UAMH5409</name>
    <dbReference type="NCBI Taxonomy" id="1447875"/>
    <lineage>
        <taxon>Eukaryota</taxon>
        <taxon>Fungi</taxon>
        <taxon>Dikarya</taxon>
        <taxon>Ascomycota</taxon>
        <taxon>Pezizomycotina</taxon>
        <taxon>Eurotiomycetes</taxon>
        <taxon>Eurotiomycetidae</taxon>
        <taxon>Onygenales</taxon>
        <taxon>Ajellomycetaceae</taxon>
        <taxon>Helicocarpus</taxon>
    </lineage>
</organism>
<evidence type="ECO:0000313" key="2">
    <source>
        <dbReference type="Proteomes" id="UP000223968"/>
    </source>
</evidence>
<comment type="caution">
    <text evidence="1">The sequence shown here is derived from an EMBL/GenBank/DDBJ whole genome shotgun (WGS) entry which is preliminary data.</text>
</comment>
<dbReference type="Proteomes" id="UP000223968">
    <property type="component" value="Unassembled WGS sequence"/>
</dbReference>
<proteinExistence type="predicted"/>
<sequence length="73" mass="8033">MAALPNQQNPANTYYANLGTQLEIDKLANGDKENAVTGIWNSILHKIYPAEQGYVVRPEHIVQNGVIDLSAIQ</sequence>
<name>A0A2B7WEV8_9EURO</name>
<protein>
    <submittedName>
        <fullName evidence="1">Uncharacterized protein</fullName>
    </submittedName>
</protein>